<dbReference type="PANTHER" id="PTHR11113:SF14">
    <property type="entry name" value="N-ACETYLGLUCOSAMINE-6-PHOSPHATE DEACETYLASE"/>
    <property type="match status" value="1"/>
</dbReference>
<evidence type="ECO:0000256" key="1">
    <source>
        <dbReference type="ARBA" id="ARBA00010716"/>
    </source>
</evidence>
<dbReference type="InterPro" id="IPR011059">
    <property type="entry name" value="Metal-dep_hydrolase_composite"/>
</dbReference>
<name>A0ABV4VC83_9BACL</name>
<dbReference type="InterPro" id="IPR006680">
    <property type="entry name" value="Amidohydro-rel"/>
</dbReference>
<dbReference type="Gene3D" id="2.30.40.10">
    <property type="entry name" value="Urease, subunit C, domain 1"/>
    <property type="match status" value="1"/>
</dbReference>
<evidence type="ECO:0000256" key="3">
    <source>
        <dbReference type="ARBA" id="ARBA00022801"/>
    </source>
</evidence>
<accession>A0ABV4VC83</accession>
<comment type="similarity">
    <text evidence="1 5">Belongs to the metallo-dependent hydrolases superfamily. NagA family.</text>
</comment>
<comment type="caution">
    <text evidence="7">The sequence shown here is derived from an EMBL/GenBank/DDBJ whole genome shotgun (WGS) entry which is preliminary data.</text>
</comment>
<evidence type="ECO:0000259" key="6">
    <source>
        <dbReference type="Pfam" id="PF01979"/>
    </source>
</evidence>
<evidence type="ECO:0000256" key="5">
    <source>
        <dbReference type="PIRNR" id="PIRNR038994"/>
    </source>
</evidence>
<dbReference type="Gene3D" id="3.20.20.140">
    <property type="entry name" value="Metal-dependent hydrolases"/>
    <property type="match status" value="1"/>
</dbReference>
<keyword evidence="4 5" id="KW-0119">Carbohydrate metabolism</keyword>
<proteinExistence type="inferred from homology"/>
<feature type="domain" description="Amidohydrolase-related" evidence="6">
    <location>
        <begin position="68"/>
        <end position="396"/>
    </location>
</feature>
<dbReference type="Proteomes" id="UP001575622">
    <property type="component" value="Unassembled WGS sequence"/>
</dbReference>
<keyword evidence="8" id="KW-1185">Reference proteome</keyword>
<organism evidence="7 8">
    <name type="scientific">Paenibacillus oleatilyticus</name>
    <dbReference type="NCBI Taxonomy" id="2594886"/>
    <lineage>
        <taxon>Bacteria</taxon>
        <taxon>Bacillati</taxon>
        <taxon>Bacillota</taxon>
        <taxon>Bacilli</taxon>
        <taxon>Bacillales</taxon>
        <taxon>Paenibacillaceae</taxon>
        <taxon>Paenibacillus</taxon>
    </lineage>
</organism>
<dbReference type="PIRSF" id="PIRSF038994">
    <property type="entry name" value="NagA"/>
    <property type="match status" value="1"/>
</dbReference>
<dbReference type="EMBL" id="JBHDLN010000033">
    <property type="protein sequence ID" value="MFB0847267.1"/>
    <property type="molecule type" value="Genomic_DNA"/>
</dbReference>
<dbReference type="EC" id="3.5.1.25" evidence="7"/>
<evidence type="ECO:0000313" key="8">
    <source>
        <dbReference type="Proteomes" id="UP001575622"/>
    </source>
</evidence>
<dbReference type="RefSeq" id="WP_373957097.1">
    <property type="nucleotide sequence ID" value="NZ_JBHDLN010000033.1"/>
</dbReference>
<dbReference type="InterPro" id="IPR032466">
    <property type="entry name" value="Metal_Hydrolase"/>
</dbReference>
<reference evidence="7 8" key="1">
    <citation type="submission" date="2024-09" db="EMBL/GenBank/DDBJ databases">
        <authorList>
            <person name="Makale K.P.P."/>
            <person name="Makhzoum A."/>
            <person name="Rantong G."/>
            <person name="Rahube T.O."/>
        </authorList>
    </citation>
    <scope>NUCLEOTIDE SEQUENCE [LARGE SCALE GENOMIC DNA]</scope>
    <source>
        <strain evidence="7 8">KM_D13</strain>
    </source>
</reference>
<gene>
    <name evidence="7" type="primary">nagA</name>
    <name evidence="7" type="ORF">ACEU3E_34420</name>
</gene>
<evidence type="ECO:0000313" key="7">
    <source>
        <dbReference type="EMBL" id="MFB0847267.1"/>
    </source>
</evidence>
<evidence type="ECO:0000256" key="2">
    <source>
        <dbReference type="ARBA" id="ARBA00022723"/>
    </source>
</evidence>
<dbReference type="GO" id="GO:0008448">
    <property type="term" value="F:N-acetylglucosamine-6-phosphate deacetylase activity"/>
    <property type="evidence" value="ECO:0007669"/>
    <property type="project" value="UniProtKB-EC"/>
</dbReference>
<dbReference type="CDD" id="cd00854">
    <property type="entry name" value="NagA"/>
    <property type="match status" value="1"/>
</dbReference>
<dbReference type="Pfam" id="PF01979">
    <property type="entry name" value="Amidohydro_1"/>
    <property type="match status" value="1"/>
</dbReference>
<keyword evidence="3 5" id="KW-0378">Hydrolase</keyword>
<sequence>MTERERSAGRLVLKGTILDGSGREPFSGYVTVEQDRIASVFPEEEAPAEVMSQLDSTDAQVLDFGNAYLTPGLIDIHLHGGAGADVMDGSADSLIRMLRYYLAHGTTSILATTLTAPKLDIDRALAAAFSVQQTERIGRVIQGVHLEGPFLSPKWPGAQHPQWICNPQTAWLREWTSRFPGFIRMLTLAPELEGAEEAVAYALKHNIIAACGHSDATYDQVRTAIGWGISHAVHCCNAMRPFHHREPGVVGAVLLHDELSTEINVDGYHLHPAAVELILRLKQDRVCVITDSMRAAGMTDGVYHLAGLEVHVEQGAARFADGTIAGSTIPLVQSVRNLVQMHGKSLPEAVKHATSIPAGIVKLHSKGLLKAGYDADLVVLEPEGLQVKRVMLSGDWYDPETHDFAYISRRGLL</sequence>
<dbReference type="SUPFAM" id="SSF51338">
    <property type="entry name" value="Composite domain of metallo-dependent hydrolases"/>
    <property type="match status" value="1"/>
</dbReference>
<dbReference type="SUPFAM" id="SSF51556">
    <property type="entry name" value="Metallo-dependent hydrolases"/>
    <property type="match status" value="1"/>
</dbReference>
<dbReference type="InterPro" id="IPR003764">
    <property type="entry name" value="GlcNAc_6-P_deAcase"/>
</dbReference>
<dbReference type="PANTHER" id="PTHR11113">
    <property type="entry name" value="N-ACETYLGLUCOSAMINE-6-PHOSPHATE DEACETYLASE"/>
    <property type="match status" value="1"/>
</dbReference>
<protein>
    <submittedName>
        <fullName evidence="7">N-acetylglucosamine-6-phosphate deacetylase</fullName>
        <ecNumber evidence="7">3.5.1.25</ecNumber>
    </submittedName>
</protein>
<dbReference type="NCBIfam" id="TIGR00221">
    <property type="entry name" value="nagA"/>
    <property type="match status" value="1"/>
</dbReference>
<evidence type="ECO:0000256" key="4">
    <source>
        <dbReference type="ARBA" id="ARBA00023277"/>
    </source>
</evidence>
<keyword evidence="2" id="KW-0479">Metal-binding</keyword>